<comment type="caution">
    <text evidence="2">The sequence shown here is derived from an EMBL/GenBank/DDBJ whole genome shotgun (WGS) entry which is preliminary data.</text>
</comment>
<protein>
    <submittedName>
        <fullName evidence="2">DNA-binding protein</fullName>
    </submittedName>
</protein>
<evidence type="ECO:0000313" key="2">
    <source>
        <dbReference type="EMBL" id="ERT14635.1"/>
    </source>
</evidence>
<dbReference type="NCBIfam" id="TIGR01764">
    <property type="entry name" value="excise"/>
    <property type="match status" value="1"/>
</dbReference>
<accession>U7R4C9</accession>
<name>U7R4C9_PHOTE</name>
<dbReference type="InterPro" id="IPR009061">
    <property type="entry name" value="DNA-bd_dom_put_sf"/>
</dbReference>
<keyword evidence="3" id="KW-1185">Reference proteome</keyword>
<dbReference type="SUPFAM" id="SSF46955">
    <property type="entry name" value="Putative DNA-binding domain"/>
    <property type="match status" value="1"/>
</dbReference>
<reference evidence="2 3" key="1">
    <citation type="submission" date="2013-10" db="EMBL/GenBank/DDBJ databases">
        <title>Whole Genome Shotgun Sequence of Photorhabdus temperata J3.</title>
        <authorList>
            <person name="Park G.-S."/>
            <person name="Hong S.-J."/>
            <person name="Shin J.-H."/>
        </authorList>
    </citation>
    <scope>NUCLEOTIDE SEQUENCE [LARGE SCALE GENOMIC DNA]</scope>
    <source>
        <strain evidence="2 3">J3</strain>
    </source>
</reference>
<dbReference type="AlphaFoldDB" id="U7R4C9"/>
<evidence type="ECO:0000259" key="1">
    <source>
        <dbReference type="Pfam" id="PF12728"/>
    </source>
</evidence>
<dbReference type="GO" id="GO:0003677">
    <property type="term" value="F:DNA binding"/>
    <property type="evidence" value="ECO:0007669"/>
    <property type="project" value="UniProtKB-KW"/>
</dbReference>
<dbReference type="EMBL" id="AXDT01000023">
    <property type="protein sequence ID" value="ERT14635.1"/>
    <property type="molecule type" value="Genomic_DNA"/>
</dbReference>
<dbReference type="PATRIC" id="fig|1389415.4.peg.500"/>
<dbReference type="RefSeq" id="WP_021323202.1">
    <property type="nucleotide sequence ID" value="NZ_AXDT01000023.1"/>
</dbReference>
<gene>
    <name evidence="2" type="ORF">O185_02550</name>
</gene>
<dbReference type="Proteomes" id="UP000017133">
    <property type="component" value="Unassembled WGS sequence"/>
</dbReference>
<dbReference type="InterPro" id="IPR010093">
    <property type="entry name" value="SinI_DNA-bd"/>
</dbReference>
<organism evidence="2 3">
    <name type="scientific">Photorhabdus temperata J3</name>
    <dbReference type="NCBI Taxonomy" id="1389415"/>
    <lineage>
        <taxon>Bacteria</taxon>
        <taxon>Pseudomonadati</taxon>
        <taxon>Pseudomonadota</taxon>
        <taxon>Gammaproteobacteria</taxon>
        <taxon>Enterobacterales</taxon>
        <taxon>Morganellaceae</taxon>
        <taxon>Photorhabdus</taxon>
    </lineage>
</organism>
<proteinExistence type="predicted"/>
<dbReference type="InterPro" id="IPR041657">
    <property type="entry name" value="HTH_17"/>
</dbReference>
<sequence>MTTKQLTNVNLPDKFETELAQQSQRELAAYLSTKLETQKIEIMGEDQQSHTIELPTSAMMMLMEILGELAAGNAVQIVPVHAELTTQEAANILNVSRPHMVKLLEEGLMPFHKTGRHRRVLFADLMAYKRQRDQSSLEAMRALTEQAQELGMGY</sequence>
<keyword evidence="2" id="KW-0238">DNA-binding</keyword>
<dbReference type="Pfam" id="PF12728">
    <property type="entry name" value="HTH_17"/>
    <property type="match status" value="1"/>
</dbReference>
<evidence type="ECO:0000313" key="3">
    <source>
        <dbReference type="Proteomes" id="UP000017133"/>
    </source>
</evidence>
<feature type="domain" description="Helix-turn-helix" evidence="1">
    <location>
        <begin position="84"/>
        <end position="132"/>
    </location>
</feature>